<gene>
    <name evidence="5" type="ORF">Taro_043113</name>
</gene>
<dbReference type="InterPro" id="IPR050560">
    <property type="entry name" value="MYB_TF"/>
</dbReference>
<dbReference type="SUPFAM" id="SSF46689">
    <property type="entry name" value="Homeodomain-like"/>
    <property type="match status" value="1"/>
</dbReference>
<feature type="domain" description="HTH myb-type" evidence="4">
    <location>
        <begin position="42"/>
        <end position="96"/>
    </location>
</feature>
<feature type="region of interest" description="Disordered" evidence="2">
    <location>
        <begin position="93"/>
        <end position="205"/>
    </location>
</feature>
<keyword evidence="1" id="KW-0238">DNA-binding</keyword>
<proteinExistence type="predicted"/>
<evidence type="ECO:0000259" key="4">
    <source>
        <dbReference type="PROSITE" id="PS51294"/>
    </source>
</evidence>
<dbReference type="EMBL" id="NMUH01004613">
    <property type="protein sequence ID" value="MQM10221.1"/>
    <property type="molecule type" value="Genomic_DNA"/>
</dbReference>
<dbReference type="InterPro" id="IPR009057">
    <property type="entry name" value="Homeodomain-like_sf"/>
</dbReference>
<dbReference type="GO" id="GO:0000978">
    <property type="term" value="F:RNA polymerase II cis-regulatory region sequence-specific DNA binding"/>
    <property type="evidence" value="ECO:0007669"/>
    <property type="project" value="TreeGrafter"/>
</dbReference>
<dbReference type="InterPro" id="IPR001005">
    <property type="entry name" value="SANT/Myb"/>
</dbReference>
<dbReference type="PANTHER" id="PTHR45614:SF82">
    <property type="entry name" value="OS01G0977300 PROTEIN"/>
    <property type="match status" value="1"/>
</dbReference>
<accession>A0A843WY79</accession>
<protein>
    <submittedName>
        <fullName evidence="5">Uncharacterized protein</fullName>
    </submittedName>
</protein>
<dbReference type="PROSITE" id="PS50090">
    <property type="entry name" value="MYB_LIKE"/>
    <property type="match status" value="1"/>
</dbReference>
<organism evidence="5 6">
    <name type="scientific">Colocasia esculenta</name>
    <name type="common">Wild taro</name>
    <name type="synonym">Arum esculentum</name>
    <dbReference type="NCBI Taxonomy" id="4460"/>
    <lineage>
        <taxon>Eukaryota</taxon>
        <taxon>Viridiplantae</taxon>
        <taxon>Streptophyta</taxon>
        <taxon>Embryophyta</taxon>
        <taxon>Tracheophyta</taxon>
        <taxon>Spermatophyta</taxon>
        <taxon>Magnoliopsida</taxon>
        <taxon>Liliopsida</taxon>
        <taxon>Araceae</taxon>
        <taxon>Aroideae</taxon>
        <taxon>Colocasieae</taxon>
        <taxon>Colocasia</taxon>
    </lineage>
</organism>
<evidence type="ECO:0000313" key="5">
    <source>
        <dbReference type="EMBL" id="MQM10221.1"/>
    </source>
</evidence>
<name>A0A843WY79_COLES</name>
<dbReference type="CDD" id="cd00167">
    <property type="entry name" value="SANT"/>
    <property type="match status" value="1"/>
</dbReference>
<evidence type="ECO:0000259" key="3">
    <source>
        <dbReference type="PROSITE" id="PS50090"/>
    </source>
</evidence>
<dbReference type="PROSITE" id="PS51294">
    <property type="entry name" value="HTH_MYB"/>
    <property type="match status" value="1"/>
</dbReference>
<evidence type="ECO:0000256" key="1">
    <source>
        <dbReference type="ARBA" id="ARBA00023125"/>
    </source>
</evidence>
<feature type="region of interest" description="Disordered" evidence="2">
    <location>
        <begin position="1"/>
        <end position="28"/>
    </location>
</feature>
<evidence type="ECO:0000256" key="2">
    <source>
        <dbReference type="SAM" id="MobiDB-lite"/>
    </source>
</evidence>
<dbReference type="PANTHER" id="PTHR45614">
    <property type="entry name" value="MYB PROTEIN-RELATED"/>
    <property type="match status" value="1"/>
</dbReference>
<feature type="compositionally biased region" description="Polar residues" evidence="2">
    <location>
        <begin position="99"/>
        <end position="115"/>
    </location>
</feature>
<evidence type="ECO:0000313" key="6">
    <source>
        <dbReference type="Proteomes" id="UP000652761"/>
    </source>
</evidence>
<keyword evidence="6" id="KW-1185">Reference proteome</keyword>
<feature type="compositionally biased region" description="Basic and acidic residues" evidence="2">
    <location>
        <begin position="159"/>
        <end position="179"/>
    </location>
</feature>
<feature type="domain" description="Myb-like" evidence="3">
    <location>
        <begin position="42"/>
        <end position="92"/>
    </location>
</feature>
<dbReference type="GO" id="GO:0000981">
    <property type="term" value="F:DNA-binding transcription factor activity, RNA polymerase II-specific"/>
    <property type="evidence" value="ECO:0007669"/>
    <property type="project" value="TreeGrafter"/>
</dbReference>
<dbReference type="Pfam" id="PF00249">
    <property type="entry name" value="Myb_DNA-binding"/>
    <property type="match status" value="1"/>
</dbReference>
<sequence>MLEMGRGDEAGGGGGDDVLNGQRIKGSRSGKSCRLRWCNQLSPAVQHRSFTPAEDSAIVAAHAKHGNKWATIARLLPGRTDNAIKNHWNSTLRRRRLAESSSPRSPYSAPNSSGHEFSDSDTTRKRCCQRVTKGVGMSNGQPKAELHREPVTSLSLSLPREEDAASGDGSERKLGRESNEPLLAACVGPSHSPRTLLRMSSSQTG</sequence>
<comment type="caution">
    <text evidence="5">The sequence shown here is derived from an EMBL/GenBank/DDBJ whole genome shotgun (WGS) entry which is preliminary data.</text>
</comment>
<dbReference type="GO" id="GO:0005634">
    <property type="term" value="C:nucleus"/>
    <property type="evidence" value="ECO:0007669"/>
    <property type="project" value="TreeGrafter"/>
</dbReference>
<dbReference type="AlphaFoldDB" id="A0A843WY79"/>
<reference evidence="5" key="1">
    <citation type="submission" date="2017-07" db="EMBL/GenBank/DDBJ databases">
        <title>Taro Niue Genome Assembly and Annotation.</title>
        <authorList>
            <person name="Atibalentja N."/>
            <person name="Keating K."/>
            <person name="Fields C.J."/>
        </authorList>
    </citation>
    <scope>NUCLEOTIDE SEQUENCE</scope>
    <source>
        <strain evidence="5">Niue_2</strain>
        <tissue evidence="5">Leaf</tissue>
    </source>
</reference>
<dbReference type="SMART" id="SM00717">
    <property type="entry name" value="SANT"/>
    <property type="match status" value="1"/>
</dbReference>
<dbReference type="OrthoDB" id="2143914at2759"/>
<dbReference type="Proteomes" id="UP000652761">
    <property type="component" value="Unassembled WGS sequence"/>
</dbReference>
<dbReference type="Gene3D" id="1.10.10.60">
    <property type="entry name" value="Homeodomain-like"/>
    <property type="match status" value="1"/>
</dbReference>
<dbReference type="InterPro" id="IPR017930">
    <property type="entry name" value="Myb_dom"/>
</dbReference>